<evidence type="ECO:0000259" key="3">
    <source>
        <dbReference type="Pfam" id="PF08044"/>
    </source>
</evidence>
<dbReference type="InterPro" id="IPR012551">
    <property type="entry name" value="DUF1707_SHOCT-like"/>
</dbReference>
<gene>
    <name evidence="4" type="ORF">CEY15_13260</name>
</gene>
<keyword evidence="5" id="KW-1185">Reference proteome</keyword>
<keyword evidence="2" id="KW-0472">Membrane</keyword>
<feature type="region of interest" description="Disordered" evidence="1">
    <location>
        <begin position="124"/>
        <end position="157"/>
    </location>
</feature>
<protein>
    <recommendedName>
        <fullName evidence="3">DUF1707 domain-containing protein</fullName>
    </recommendedName>
</protein>
<feature type="transmembrane region" description="Helical" evidence="2">
    <location>
        <begin position="100"/>
        <end position="122"/>
    </location>
</feature>
<comment type="caution">
    <text evidence="4">The sequence shown here is derived from an EMBL/GenBank/DDBJ whole genome shotgun (WGS) entry which is preliminary data.</text>
</comment>
<keyword evidence="2" id="KW-1133">Transmembrane helix</keyword>
<evidence type="ECO:0000313" key="4">
    <source>
        <dbReference type="EMBL" id="PAY22499.1"/>
    </source>
</evidence>
<proteinExistence type="predicted"/>
<dbReference type="RefSeq" id="WP_095718852.1">
    <property type="nucleotide sequence ID" value="NZ_NTGA01000023.1"/>
</dbReference>
<evidence type="ECO:0000313" key="5">
    <source>
        <dbReference type="Proteomes" id="UP000218810"/>
    </source>
</evidence>
<dbReference type="OrthoDB" id="4753163at2"/>
<dbReference type="AlphaFoldDB" id="A0A2A2WMQ4"/>
<dbReference type="Pfam" id="PF08044">
    <property type="entry name" value="DUF1707"/>
    <property type="match status" value="1"/>
</dbReference>
<feature type="domain" description="DUF1707" evidence="3">
    <location>
        <begin position="11"/>
        <end position="63"/>
    </location>
</feature>
<feature type="compositionally biased region" description="Polar residues" evidence="1">
    <location>
        <begin position="77"/>
        <end position="89"/>
    </location>
</feature>
<dbReference type="Proteomes" id="UP000218810">
    <property type="component" value="Unassembled WGS sequence"/>
</dbReference>
<organism evidence="4 5">
    <name type="scientific">Dietzia natronolimnaea</name>
    <dbReference type="NCBI Taxonomy" id="161920"/>
    <lineage>
        <taxon>Bacteria</taxon>
        <taxon>Bacillati</taxon>
        <taxon>Actinomycetota</taxon>
        <taxon>Actinomycetes</taxon>
        <taxon>Mycobacteriales</taxon>
        <taxon>Dietziaceae</taxon>
        <taxon>Dietzia</taxon>
    </lineage>
</organism>
<keyword evidence="2" id="KW-0812">Transmembrane</keyword>
<sequence length="295" mass="31048">MSADPSGARAIRATDDDRTAVITALDSALASGQLDQFEHYERVRAATSARDVDELRPLFADLQGVRVRLHGDAGPTSALSPTGGVTSRWSAPESRRRRPWGALAGALVVAALLTGAFVAFSASDDPDPAGREVTSVDRPGRDGQGEARVLDNPAPLSPEGLERIFTSAGRASGSELATSLVVHPEHAVLAWTDPVHPSRTLRQIYRGGWSGWADSPSTREQSFRLADLDATVIAPVVAGAAESLGIAGETDAFLNVAADDAGRPSYTVHVRNDVHQSGFLVVDHAGEPVRIMPPG</sequence>
<dbReference type="EMBL" id="NTGA01000023">
    <property type="protein sequence ID" value="PAY22499.1"/>
    <property type="molecule type" value="Genomic_DNA"/>
</dbReference>
<evidence type="ECO:0000256" key="2">
    <source>
        <dbReference type="SAM" id="Phobius"/>
    </source>
</evidence>
<name>A0A2A2WMQ4_9ACTN</name>
<reference evidence="5" key="1">
    <citation type="submission" date="2017-09" db="EMBL/GenBank/DDBJ databases">
        <authorList>
            <person name="Zhang Y."/>
            <person name="Huang X."/>
            <person name="Liu J."/>
            <person name="Lu L."/>
            <person name="Peng K."/>
        </authorList>
    </citation>
    <scope>NUCLEOTIDE SEQUENCE [LARGE SCALE GENOMIC DNA]</scope>
    <source>
        <strain evidence="5">S-XJ-1</strain>
    </source>
</reference>
<evidence type="ECO:0000256" key="1">
    <source>
        <dbReference type="SAM" id="MobiDB-lite"/>
    </source>
</evidence>
<accession>A0A2A2WMQ4</accession>
<feature type="compositionally biased region" description="Basic and acidic residues" evidence="1">
    <location>
        <begin position="128"/>
        <end position="149"/>
    </location>
</feature>
<feature type="region of interest" description="Disordered" evidence="1">
    <location>
        <begin position="73"/>
        <end position="93"/>
    </location>
</feature>